<evidence type="ECO:0000313" key="2">
    <source>
        <dbReference type="Proteomes" id="UP000805193"/>
    </source>
</evidence>
<sequence length="115" mass="12525">MALTDEAPGHSQCPEGDDSWCSYNRALASYKEPQTHKNPLPGFIHTALEPIFQSLGDQALLEQNAIESLHSVTWSQNSKSMHDSLLAVERAVAEAVSRFSQGMAKPSNSVTEQLG</sequence>
<protein>
    <submittedName>
        <fullName evidence="1">Uncharacterized protein</fullName>
    </submittedName>
</protein>
<dbReference type="Proteomes" id="UP000805193">
    <property type="component" value="Unassembled WGS sequence"/>
</dbReference>
<organism evidence="1 2">
    <name type="scientific">Ixodes persulcatus</name>
    <name type="common">Taiga tick</name>
    <dbReference type="NCBI Taxonomy" id="34615"/>
    <lineage>
        <taxon>Eukaryota</taxon>
        <taxon>Metazoa</taxon>
        <taxon>Ecdysozoa</taxon>
        <taxon>Arthropoda</taxon>
        <taxon>Chelicerata</taxon>
        <taxon>Arachnida</taxon>
        <taxon>Acari</taxon>
        <taxon>Parasitiformes</taxon>
        <taxon>Ixodida</taxon>
        <taxon>Ixodoidea</taxon>
        <taxon>Ixodidae</taxon>
        <taxon>Ixodinae</taxon>
        <taxon>Ixodes</taxon>
    </lineage>
</organism>
<name>A0AC60PW29_IXOPE</name>
<proteinExistence type="predicted"/>
<evidence type="ECO:0000313" key="1">
    <source>
        <dbReference type="EMBL" id="KAG0425252.1"/>
    </source>
</evidence>
<keyword evidence="2" id="KW-1185">Reference proteome</keyword>
<gene>
    <name evidence="1" type="ORF">HPB47_027551</name>
</gene>
<accession>A0AC60PW29</accession>
<reference evidence="1 2" key="1">
    <citation type="journal article" date="2020" name="Cell">
        <title>Large-Scale Comparative Analyses of Tick Genomes Elucidate Their Genetic Diversity and Vector Capacities.</title>
        <authorList>
            <consortium name="Tick Genome and Microbiome Consortium (TIGMIC)"/>
            <person name="Jia N."/>
            <person name="Wang J."/>
            <person name="Shi W."/>
            <person name="Du L."/>
            <person name="Sun Y."/>
            <person name="Zhan W."/>
            <person name="Jiang J.F."/>
            <person name="Wang Q."/>
            <person name="Zhang B."/>
            <person name="Ji P."/>
            <person name="Bell-Sakyi L."/>
            <person name="Cui X.M."/>
            <person name="Yuan T.T."/>
            <person name="Jiang B.G."/>
            <person name="Yang W.F."/>
            <person name="Lam T.T."/>
            <person name="Chang Q.C."/>
            <person name="Ding S.J."/>
            <person name="Wang X.J."/>
            <person name="Zhu J.G."/>
            <person name="Ruan X.D."/>
            <person name="Zhao L."/>
            <person name="Wei J.T."/>
            <person name="Ye R.Z."/>
            <person name="Que T.C."/>
            <person name="Du C.H."/>
            <person name="Zhou Y.H."/>
            <person name="Cheng J.X."/>
            <person name="Dai P.F."/>
            <person name="Guo W.B."/>
            <person name="Han X.H."/>
            <person name="Huang E.J."/>
            <person name="Li L.F."/>
            <person name="Wei W."/>
            <person name="Gao Y.C."/>
            <person name="Liu J.Z."/>
            <person name="Shao H.Z."/>
            <person name="Wang X."/>
            <person name="Wang C.C."/>
            <person name="Yang T.C."/>
            <person name="Huo Q.B."/>
            <person name="Li W."/>
            <person name="Chen H.Y."/>
            <person name="Chen S.E."/>
            <person name="Zhou L.G."/>
            <person name="Ni X.B."/>
            <person name="Tian J.H."/>
            <person name="Sheng Y."/>
            <person name="Liu T."/>
            <person name="Pan Y.S."/>
            <person name="Xia L.Y."/>
            <person name="Li J."/>
            <person name="Zhao F."/>
            <person name="Cao W.C."/>
        </authorList>
    </citation>
    <scope>NUCLEOTIDE SEQUENCE [LARGE SCALE GENOMIC DNA]</scope>
    <source>
        <strain evidence="1">Iper-2018</strain>
    </source>
</reference>
<comment type="caution">
    <text evidence="1">The sequence shown here is derived from an EMBL/GenBank/DDBJ whole genome shotgun (WGS) entry which is preliminary data.</text>
</comment>
<dbReference type="EMBL" id="JABSTQ010009869">
    <property type="protein sequence ID" value="KAG0425252.1"/>
    <property type="molecule type" value="Genomic_DNA"/>
</dbReference>